<evidence type="ECO:0000313" key="2">
    <source>
        <dbReference type="EMBL" id="MBB6556214.1"/>
    </source>
</evidence>
<dbReference type="RefSeq" id="WP_185110689.1">
    <property type="nucleotide sequence ID" value="NZ_BAAAXY010000153.1"/>
</dbReference>
<protein>
    <submittedName>
        <fullName evidence="2">Uncharacterized protein</fullName>
    </submittedName>
</protein>
<reference evidence="2 3" key="1">
    <citation type="submission" date="2020-08" db="EMBL/GenBank/DDBJ databases">
        <title>Sequencing the genomes of 1000 actinobacteria strains.</title>
        <authorList>
            <person name="Klenk H.-P."/>
        </authorList>
    </citation>
    <scope>NUCLEOTIDE SEQUENCE [LARGE SCALE GENOMIC DNA]</scope>
    <source>
        <strain evidence="2 3">DSM 43768</strain>
    </source>
</reference>
<feature type="compositionally biased region" description="Pro residues" evidence="1">
    <location>
        <begin position="42"/>
        <end position="55"/>
    </location>
</feature>
<keyword evidence="3" id="KW-1185">Reference proteome</keyword>
<evidence type="ECO:0000313" key="3">
    <source>
        <dbReference type="Proteomes" id="UP000565579"/>
    </source>
</evidence>
<sequence>MSPDLAARVEALEAERLHPSRDEVLANPLRDLIGLLDRLLSDPPPADPVPGPPDRPTPEITEETNHG</sequence>
<evidence type="ECO:0000256" key="1">
    <source>
        <dbReference type="SAM" id="MobiDB-lite"/>
    </source>
</evidence>
<feature type="region of interest" description="Disordered" evidence="1">
    <location>
        <begin position="38"/>
        <end position="67"/>
    </location>
</feature>
<accession>A0A7X0U638</accession>
<proteinExistence type="predicted"/>
<dbReference type="AlphaFoldDB" id="A0A7X0U638"/>
<name>A0A7X0U638_9ACTN</name>
<dbReference type="EMBL" id="JACHMI010000001">
    <property type="protein sequence ID" value="MBB6556214.1"/>
    <property type="molecule type" value="Genomic_DNA"/>
</dbReference>
<comment type="caution">
    <text evidence="2">The sequence shown here is derived from an EMBL/GenBank/DDBJ whole genome shotgun (WGS) entry which is preliminary data.</text>
</comment>
<dbReference type="Proteomes" id="UP000565579">
    <property type="component" value="Unassembled WGS sequence"/>
</dbReference>
<gene>
    <name evidence="2" type="ORF">HD593_011009</name>
</gene>
<organism evidence="2 3">
    <name type="scientific">Nonomuraea rubra</name>
    <dbReference type="NCBI Taxonomy" id="46180"/>
    <lineage>
        <taxon>Bacteria</taxon>
        <taxon>Bacillati</taxon>
        <taxon>Actinomycetota</taxon>
        <taxon>Actinomycetes</taxon>
        <taxon>Streptosporangiales</taxon>
        <taxon>Streptosporangiaceae</taxon>
        <taxon>Nonomuraea</taxon>
    </lineage>
</organism>